<proteinExistence type="inferred from homology"/>
<evidence type="ECO:0000256" key="2">
    <source>
        <dbReference type="ARBA" id="ARBA00022478"/>
    </source>
</evidence>
<reference evidence="8 9" key="1">
    <citation type="submission" date="2023-04" db="EMBL/GenBank/DDBJ databases">
        <title>Genome of Basidiobolus ranarum AG-B5.</title>
        <authorList>
            <person name="Stajich J.E."/>
            <person name="Carter-House D."/>
            <person name="Gryganskyi A."/>
        </authorList>
    </citation>
    <scope>NUCLEOTIDE SEQUENCE [LARGE SCALE GENOMIC DNA]</scope>
    <source>
        <strain evidence="8 9">AG-B5</strain>
    </source>
</reference>
<dbReference type="EMBL" id="JASJQH010000644">
    <property type="protein sequence ID" value="KAK9763416.1"/>
    <property type="molecule type" value="Genomic_DNA"/>
</dbReference>
<keyword evidence="5" id="KW-0804">Transcription</keyword>
<dbReference type="InterPro" id="IPR007645">
    <property type="entry name" value="RNA_pol_Rpb2_3"/>
</dbReference>
<dbReference type="Proteomes" id="UP001479436">
    <property type="component" value="Unassembled WGS sequence"/>
</dbReference>
<dbReference type="Gene3D" id="3.90.1100.10">
    <property type="match status" value="1"/>
</dbReference>
<evidence type="ECO:0000256" key="4">
    <source>
        <dbReference type="ARBA" id="ARBA00022695"/>
    </source>
</evidence>
<comment type="similarity">
    <text evidence="6">Belongs to the RNA polymerase beta chain family.</text>
</comment>
<evidence type="ECO:0000313" key="8">
    <source>
        <dbReference type="EMBL" id="KAK9763416.1"/>
    </source>
</evidence>
<protein>
    <recommendedName>
        <fullName evidence="1">DNA-directed RNA polymerase</fullName>
        <ecNumber evidence="1">2.7.7.6</ecNumber>
    </recommendedName>
</protein>
<keyword evidence="2" id="KW-0240">DNA-directed RNA polymerase</keyword>
<evidence type="ECO:0000256" key="5">
    <source>
        <dbReference type="ARBA" id="ARBA00023163"/>
    </source>
</evidence>
<organism evidence="8 9">
    <name type="scientific">Basidiobolus ranarum</name>
    <dbReference type="NCBI Taxonomy" id="34480"/>
    <lineage>
        <taxon>Eukaryota</taxon>
        <taxon>Fungi</taxon>
        <taxon>Fungi incertae sedis</taxon>
        <taxon>Zoopagomycota</taxon>
        <taxon>Entomophthoromycotina</taxon>
        <taxon>Basidiobolomycetes</taxon>
        <taxon>Basidiobolales</taxon>
        <taxon>Basidiobolaceae</taxon>
        <taxon>Basidiobolus</taxon>
    </lineage>
</organism>
<keyword evidence="3" id="KW-0808">Transferase</keyword>
<dbReference type="SUPFAM" id="SSF64484">
    <property type="entry name" value="beta and beta-prime subunits of DNA dependent RNA-polymerase"/>
    <property type="match status" value="1"/>
</dbReference>
<accession>A0ABR2WPK1</accession>
<comment type="caution">
    <text evidence="8">The sequence shown here is derived from an EMBL/GenBank/DDBJ whole genome shotgun (WGS) entry which is preliminary data.</text>
</comment>
<dbReference type="Pfam" id="PF04565">
    <property type="entry name" value="RNA_pol_Rpb2_3"/>
    <property type="match status" value="1"/>
</dbReference>
<name>A0ABR2WPK1_9FUNG</name>
<evidence type="ECO:0000259" key="7">
    <source>
        <dbReference type="Pfam" id="PF04565"/>
    </source>
</evidence>
<evidence type="ECO:0000256" key="6">
    <source>
        <dbReference type="RuleBase" id="RU000434"/>
    </source>
</evidence>
<gene>
    <name evidence="8" type="ORF">K7432_009912</name>
</gene>
<dbReference type="EC" id="2.7.7.6" evidence="1"/>
<evidence type="ECO:0000313" key="9">
    <source>
        <dbReference type="Proteomes" id="UP001479436"/>
    </source>
</evidence>
<keyword evidence="4" id="KW-0548">Nucleotidyltransferase</keyword>
<evidence type="ECO:0000256" key="3">
    <source>
        <dbReference type="ARBA" id="ARBA00022679"/>
    </source>
</evidence>
<sequence length="255" mass="29445">MTYKDIIQPMDLDNYGNKTVKASCILLDQISNNAIKLSDTKNCLQTFLDDVLLTILEEDIFSMFRKIITPYDKNTSNTHMQAICASQLGYMCLCETPDQKSTGIIKHLFMLCLLSNIPEDKVLEVHNWLQSVLPYENCDTSHPILFARYIVGFYAGKFESLRTKLKQIHPLISVSYYKQIPRIIHVKNSPGKFLRLLFKLSGTLIDWNKVGKLFWEILFESGKTGLVEPDEQYMLKLGDICIMQTIKYILLWKSI</sequence>
<feature type="domain" description="RNA polymerase Rpb2" evidence="7">
    <location>
        <begin position="62"/>
        <end position="112"/>
    </location>
</feature>
<keyword evidence="9" id="KW-1185">Reference proteome</keyword>
<evidence type="ECO:0000256" key="1">
    <source>
        <dbReference type="ARBA" id="ARBA00012418"/>
    </source>
</evidence>